<gene>
    <name evidence="6" type="ORF">H4W31_004875</name>
</gene>
<accession>A0A927M8W7</accession>
<evidence type="ECO:0000313" key="6">
    <source>
        <dbReference type="EMBL" id="MBE1489237.1"/>
    </source>
</evidence>
<dbReference type="Gene3D" id="3.40.640.10">
    <property type="entry name" value="Type I PLP-dependent aspartate aminotransferase-like (Major domain)"/>
    <property type="match status" value="1"/>
</dbReference>
<evidence type="ECO:0000256" key="4">
    <source>
        <dbReference type="ARBA" id="ARBA00022898"/>
    </source>
</evidence>
<evidence type="ECO:0000256" key="1">
    <source>
        <dbReference type="ARBA" id="ARBA00008954"/>
    </source>
</evidence>
<dbReference type="Pfam" id="PF00202">
    <property type="entry name" value="Aminotran_3"/>
    <property type="match status" value="1"/>
</dbReference>
<sequence length="454" mass="49340">MSVVNEMPRTVRTAEELAEIDRRVLVHPHHHGSRQERITIVRGDGCSVWDAKGVELLDVMGAGNWVAQVGHGRRELADAAARQMSTLEYYTSFDIFANDQSITLAQRLVDLAPDGLDRVFFTNGGSESVETAFKFARLYHHHRGEPDRTWFISRNLAYHGCTFASGTATGFPGIHEGIGPEFPNVARVSTPHPYRAPDLCPGRDLTDFLIEELTATIERIGPGNVAAMIGEPVMGGAGILIPPADYWPRVRELLSRHGILLIADEVVTGFGRTGAWYDSADRGMRADVVVVAKGLTSGYAPLGAVLVSDAIAETIAGRDTYLFHGHTYSGHATACAVAHANLDLLEQEGLVERSRTIGTWLSEALALLADLPIVGEVRVAGATVGVELVADRETREPLMADWVTVALRNDHRVAAREYGNTLVMAPPLVISRPEIDRAAQALADVLRRRPAGRS</sequence>
<dbReference type="CDD" id="cd00610">
    <property type="entry name" value="OAT_like"/>
    <property type="match status" value="1"/>
</dbReference>
<dbReference type="RefSeq" id="WP_192768738.1">
    <property type="nucleotide sequence ID" value="NZ_JADBEB010000001.1"/>
</dbReference>
<keyword evidence="4 5" id="KW-0663">Pyridoxal phosphate</keyword>
<organism evidence="6 7">
    <name type="scientific">Plantactinospora soyae</name>
    <dbReference type="NCBI Taxonomy" id="1544732"/>
    <lineage>
        <taxon>Bacteria</taxon>
        <taxon>Bacillati</taxon>
        <taxon>Actinomycetota</taxon>
        <taxon>Actinomycetes</taxon>
        <taxon>Micromonosporales</taxon>
        <taxon>Micromonosporaceae</taxon>
        <taxon>Plantactinospora</taxon>
    </lineage>
</organism>
<reference evidence="6" key="1">
    <citation type="submission" date="2020-10" db="EMBL/GenBank/DDBJ databases">
        <title>Sequencing the genomes of 1000 actinobacteria strains.</title>
        <authorList>
            <person name="Klenk H.-P."/>
        </authorList>
    </citation>
    <scope>NUCLEOTIDE SEQUENCE</scope>
    <source>
        <strain evidence="6">DSM 46832</strain>
    </source>
</reference>
<dbReference type="Proteomes" id="UP000649753">
    <property type="component" value="Unassembled WGS sequence"/>
</dbReference>
<name>A0A927M8W7_9ACTN</name>
<dbReference type="InterPro" id="IPR015422">
    <property type="entry name" value="PyrdxlP-dep_Trfase_small"/>
</dbReference>
<dbReference type="EC" id="2.6.1.-" evidence="6"/>
<dbReference type="PIRSF" id="PIRSF000521">
    <property type="entry name" value="Transaminase_4ab_Lys_Orn"/>
    <property type="match status" value="1"/>
</dbReference>
<dbReference type="PANTHER" id="PTHR43094:SF1">
    <property type="entry name" value="AMINOTRANSFERASE CLASS-III"/>
    <property type="match status" value="1"/>
</dbReference>
<dbReference type="GO" id="GO:0030170">
    <property type="term" value="F:pyridoxal phosphate binding"/>
    <property type="evidence" value="ECO:0007669"/>
    <property type="project" value="InterPro"/>
</dbReference>
<evidence type="ECO:0000256" key="3">
    <source>
        <dbReference type="ARBA" id="ARBA00022679"/>
    </source>
</evidence>
<evidence type="ECO:0000313" key="7">
    <source>
        <dbReference type="Proteomes" id="UP000649753"/>
    </source>
</evidence>
<keyword evidence="7" id="KW-1185">Reference proteome</keyword>
<proteinExistence type="inferred from homology"/>
<protein>
    <submittedName>
        <fullName evidence="6">Putrescine aminotransferase</fullName>
        <ecNumber evidence="6">2.6.1.-</ecNumber>
    </submittedName>
</protein>
<dbReference type="AlphaFoldDB" id="A0A927M8W7"/>
<comment type="similarity">
    <text evidence="1 5">Belongs to the class-III pyridoxal-phosphate-dependent aminotransferase family.</text>
</comment>
<dbReference type="InterPro" id="IPR015421">
    <property type="entry name" value="PyrdxlP-dep_Trfase_major"/>
</dbReference>
<keyword evidence="3 6" id="KW-0808">Transferase</keyword>
<dbReference type="SUPFAM" id="SSF53383">
    <property type="entry name" value="PLP-dependent transferases"/>
    <property type="match status" value="1"/>
</dbReference>
<evidence type="ECO:0000256" key="2">
    <source>
        <dbReference type="ARBA" id="ARBA00022576"/>
    </source>
</evidence>
<dbReference type="GO" id="GO:0008483">
    <property type="term" value="F:transaminase activity"/>
    <property type="evidence" value="ECO:0007669"/>
    <property type="project" value="UniProtKB-KW"/>
</dbReference>
<dbReference type="PROSITE" id="PS00600">
    <property type="entry name" value="AA_TRANSFER_CLASS_3"/>
    <property type="match status" value="1"/>
</dbReference>
<dbReference type="FunFam" id="3.40.640.10:FF:000014">
    <property type="entry name" value="Adenosylmethionine-8-amino-7-oxononanoate aminotransferase, probable"/>
    <property type="match status" value="1"/>
</dbReference>
<dbReference type="InterPro" id="IPR015424">
    <property type="entry name" value="PyrdxlP-dep_Trfase"/>
</dbReference>
<evidence type="ECO:0000256" key="5">
    <source>
        <dbReference type="RuleBase" id="RU003560"/>
    </source>
</evidence>
<dbReference type="PANTHER" id="PTHR43094">
    <property type="entry name" value="AMINOTRANSFERASE"/>
    <property type="match status" value="1"/>
</dbReference>
<dbReference type="EMBL" id="JADBEB010000001">
    <property type="protein sequence ID" value="MBE1489237.1"/>
    <property type="molecule type" value="Genomic_DNA"/>
</dbReference>
<keyword evidence="2 6" id="KW-0032">Aminotransferase</keyword>
<dbReference type="Gene3D" id="3.90.1150.10">
    <property type="entry name" value="Aspartate Aminotransferase, domain 1"/>
    <property type="match status" value="1"/>
</dbReference>
<dbReference type="InterPro" id="IPR005814">
    <property type="entry name" value="Aminotrans_3"/>
</dbReference>
<dbReference type="InterPro" id="IPR049704">
    <property type="entry name" value="Aminotrans_3_PPA_site"/>
</dbReference>
<comment type="caution">
    <text evidence="6">The sequence shown here is derived from an EMBL/GenBank/DDBJ whole genome shotgun (WGS) entry which is preliminary data.</text>
</comment>